<proteinExistence type="predicted"/>
<organism evidence="1 2">
    <name type="scientific">Planococcus donghaensis MPA1U2</name>
    <dbReference type="NCBI Taxonomy" id="933115"/>
    <lineage>
        <taxon>Bacteria</taxon>
        <taxon>Bacillati</taxon>
        <taxon>Bacillota</taxon>
        <taxon>Bacilli</taxon>
        <taxon>Bacillales</taxon>
        <taxon>Caryophanaceae</taxon>
        <taxon>Planococcus</taxon>
    </lineage>
</organism>
<dbReference type="AlphaFoldDB" id="E7REY5"/>
<protein>
    <recommendedName>
        <fullName evidence="3">ApeA N-terminal domain-containing protein</fullName>
    </recommendedName>
</protein>
<evidence type="ECO:0000313" key="2">
    <source>
        <dbReference type="Proteomes" id="UP000003052"/>
    </source>
</evidence>
<comment type="caution">
    <text evidence="1">The sequence shown here is derived from an EMBL/GenBank/DDBJ whole genome shotgun (WGS) entry which is preliminary data.</text>
</comment>
<dbReference type="EMBL" id="AEPB01000018">
    <property type="protein sequence ID" value="EGA90384.1"/>
    <property type="molecule type" value="Genomic_DNA"/>
</dbReference>
<dbReference type="eggNOG" id="ENOG5032XV1">
    <property type="taxonomic scope" value="Bacteria"/>
</dbReference>
<gene>
    <name evidence="1" type="ORF">GPDM_05126</name>
</gene>
<dbReference type="OrthoDB" id="2206756at2"/>
<dbReference type="RefSeq" id="WP_008429590.1">
    <property type="nucleotide sequence ID" value="NZ_AEPB01000018.1"/>
</dbReference>
<evidence type="ECO:0008006" key="3">
    <source>
        <dbReference type="Google" id="ProtNLM"/>
    </source>
</evidence>
<sequence length="464" mass="54467">MLTGLVDFNGKTCVFKLDKESFTLTIEDIEEREKLPSLIEAFMPIVERTEAIKDYETLIAKDFEKSKIIHFHINSLRAVGHKTHLASLKSYIIFDGSETSFDSLQIRANELDWFHDIGIALHQYKNYEDGEGELLLSDFDKTTEEFEFTISDKLIKGNLSISREVTRQSQNPLILNSNLDYRFEETTDISLASDLVSLTRDLLKFISYRKNSHINKLILKNHFDHEYYSIGELHIRNIQTEEKEKESVIRERIIAYPLLSSSFTKLLEKVSMKEVYLRHIPEDFKSNNTITPARFIMATAGFEWQFEISHKIKSEENKMKYEKERNEVLEFLEGKYKETTGKEKKFFKNSKRLFEENPSQLAANIIWALKKSDDVLKDFIRSMYKMNEIPEEIFKHAAIAQRIAKYRNAFAHGNLDLEFNRLIIFDLPVLEWLYYAMILEDIGVSTENAKKSINNLFDLNFNYQ</sequence>
<evidence type="ECO:0000313" key="1">
    <source>
        <dbReference type="EMBL" id="EGA90384.1"/>
    </source>
</evidence>
<accession>E7REY5</accession>
<name>E7REY5_9BACL</name>
<reference evidence="1 2" key="1">
    <citation type="journal article" date="2011" name="J. Bacteriol.">
        <title>The Draft Genome of Planococcus donghaensis MPA1U2 Reveals Nonsporulation Pathways Controlled by a Conserved Spo0A Regulon.</title>
        <authorList>
            <person name="Pearson M.D."/>
            <person name="Noller H.F."/>
        </authorList>
    </citation>
    <scope>NUCLEOTIDE SEQUENCE [LARGE SCALE GENOMIC DNA]</scope>
    <source>
        <strain evidence="1 2">MPA1U2</strain>
    </source>
</reference>
<dbReference type="Proteomes" id="UP000003052">
    <property type="component" value="Unassembled WGS sequence"/>
</dbReference>